<keyword evidence="1" id="KW-0862">Zinc</keyword>
<dbReference type="PROSITE" id="PS50157">
    <property type="entry name" value="ZINC_FINGER_C2H2_2"/>
    <property type="match status" value="2"/>
</dbReference>
<reference evidence="4 5" key="1">
    <citation type="journal article" date="2018" name="Front. Microbiol.">
        <title>Genome-Wide Analysis of Corynespora cassiicola Leaf Fall Disease Putative Effectors.</title>
        <authorList>
            <person name="Lopez D."/>
            <person name="Ribeiro S."/>
            <person name="Label P."/>
            <person name="Fumanal B."/>
            <person name="Venisse J.S."/>
            <person name="Kohler A."/>
            <person name="de Oliveira R.R."/>
            <person name="Labutti K."/>
            <person name="Lipzen A."/>
            <person name="Lail K."/>
            <person name="Bauer D."/>
            <person name="Ohm R.A."/>
            <person name="Barry K.W."/>
            <person name="Spatafora J."/>
            <person name="Grigoriev I.V."/>
            <person name="Martin F.M."/>
            <person name="Pujade-Renaud V."/>
        </authorList>
    </citation>
    <scope>NUCLEOTIDE SEQUENCE [LARGE SCALE GENOMIC DNA]</scope>
    <source>
        <strain evidence="4 5">Philippines</strain>
    </source>
</reference>
<evidence type="ECO:0000259" key="3">
    <source>
        <dbReference type="PROSITE" id="PS50157"/>
    </source>
</evidence>
<sequence>MGHFPDPNLFTTQSRQQNSAVDFDHDFTEPLSSYTQSLYQDSGFLPSSNDMQGYYGPTPAYYAEPDSLDNGSYEGAGFNRDFPSKHSSSSFGNTSLEGSYPYMSMDTSCSSSRWSGSMTAIGSFSSVGSDTSSYSPDSIPRQDFGNSHTPAMLFSGSASPFRPVAHGPCTDILPDSSPYGNHASHNVAQQQNQCSNISRSTNIHNLSHGKQKSGQLDTPADHIDQSLIVTSSSHSMMDSEGTISRTSNRPSRLKYCDQCKRDFFSPSNLWRHNTYVHRMPGKRRSSRKTPKLRCEPCKQSFSRPDGLKAHQKRRHQA</sequence>
<feature type="compositionally biased region" description="Basic residues" evidence="2">
    <location>
        <begin position="279"/>
        <end position="291"/>
    </location>
</feature>
<dbReference type="PROSITE" id="PS00028">
    <property type="entry name" value="ZINC_FINGER_C2H2_1"/>
    <property type="match status" value="2"/>
</dbReference>
<dbReference type="Pfam" id="PF00096">
    <property type="entry name" value="zf-C2H2"/>
    <property type="match status" value="1"/>
</dbReference>
<keyword evidence="5" id="KW-1185">Reference proteome</keyword>
<evidence type="ECO:0000256" key="1">
    <source>
        <dbReference type="PROSITE-ProRule" id="PRU00042"/>
    </source>
</evidence>
<dbReference type="InterPro" id="IPR036236">
    <property type="entry name" value="Znf_C2H2_sf"/>
</dbReference>
<evidence type="ECO:0000313" key="5">
    <source>
        <dbReference type="Proteomes" id="UP000240883"/>
    </source>
</evidence>
<protein>
    <recommendedName>
        <fullName evidence="3">C2H2-type domain-containing protein</fullName>
    </recommendedName>
</protein>
<dbReference type="SUPFAM" id="SSF57667">
    <property type="entry name" value="beta-beta-alpha zinc fingers"/>
    <property type="match status" value="1"/>
</dbReference>
<feature type="domain" description="C2H2-type" evidence="3">
    <location>
        <begin position="254"/>
        <end position="277"/>
    </location>
</feature>
<gene>
    <name evidence="4" type="ORF">BS50DRAFT_275419</name>
</gene>
<dbReference type="AlphaFoldDB" id="A0A2T2P1D2"/>
<accession>A0A2T2P1D2</accession>
<name>A0A2T2P1D2_CORCC</name>
<dbReference type="Gene3D" id="3.30.160.60">
    <property type="entry name" value="Classic Zinc Finger"/>
    <property type="match status" value="1"/>
</dbReference>
<dbReference type="Proteomes" id="UP000240883">
    <property type="component" value="Unassembled WGS sequence"/>
</dbReference>
<dbReference type="SMART" id="SM00355">
    <property type="entry name" value="ZnF_C2H2"/>
    <property type="match status" value="2"/>
</dbReference>
<evidence type="ECO:0000313" key="4">
    <source>
        <dbReference type="EMBL" id="PSN71158.1"/>
    </source>
</evidence>
<keyword evidence="1" id="KW-0863">Zinc-finger</keyword>
<feature type="region of interest" description="Disordered" evidence="2">
    <location>
        <begin position="278"/>
        <end position="317"/>
    </location>
</feature>
<keyword evidence="1" id="KW-0479">Metal-binding</keyword>
<dbReference type="EMBL" id="KZ678131">
    <property type="protein sequence ID" value="PSN71158.1"/>
    <property type="molecule type" value="Genomic_DNA"/>
</dbReference>
<proteinExistence type="predicted"/>
<organism evidence="4 5">
    <name type="scientific">Corynespora cassiicola Philippines</name>
    <dbReference type="NCBI Taxonomy" id="1448308"/>
    <lineage>
        <taxon>Eukaryota</taxon>
        <taxon>Fungi</taxon>
        <taxon>Dikarya</taxon>
        <taxon>Ascomycota</taxon>
        <taxon>Pezizomycotina</taxon>
        <taxon>Dothideomycetes</taxon>
        <taxon>Pleosporomycetidae</taxon>
        <taxon>Pleosporales</taxon>
        <taxon>Corynesporascaceae</taxon>
        <taxon>Corynespora</taxon>
    </lineage>
</organism>
<dbReference type="GO" id="GO:0008270">
    <property type="term" value="F:zinc ion binding"/>
    <property type="evidence" value="ECO:0007669"/>
    <property type="project" value="UniProtKB-KW"/>
</dbReference>
<feature type="domain" description="C2H2-type" evidence="3">
    <location>
        <begin position="292"/>
        <end position="317"/>
    </location>
</feature>
<evidence type="ECO:0000256" key="2">
    <source>
        <dbReference type="SAM" id="MobiDB-lite"/>
    </source>
</evidence>
<dbReference type="InterPro" id="IPR013087">
    <property type="entry name" value="Znf_C2H2_type"/>
</dbReference>